<comment type="caution">
    <text evidence="2">The sequence shown here is derived from an EMBL/GenBank/DDBJ whole genome shotgun (WGS) entry which is preliminary data.</text>
</comment>
<keyword evidence="1" id="KW-0732">Signal</keyword>
<name>A0A8S1XVT2_PAROT</name>
<gene>
    <name evidence="2" type="ORF">POCTA_138.1.T1350059</name>
</gene>
<dbReference type="EMBL" id="CAJJDP010000136">
    <property type="protein sequence ID" value="CAD8205303.1"/>
    <property type="molecule type" value="Genomic_DNA"/>
</dbReference>
<evidence type="ECO:0000313" key="2">
    <source>
        <dbReference type="EMBL" id="CAD8205303.1"/>
    </source>
</evidence>
<dbReference type="OMA" id="YEDYCMY"/>
<dbReference type="OrthoDB" id="283607at2759"/>
<dbReference type="AlphaFoldDB" id="A0A8S1XVT2"/>
<evidence type="ECO:0000256" key="1">
    <source>
        <dbReference type="SAM" id="SignalP"/>
    </source>
</evidence>
<dbReference type="Proteomes" id="UP000683925">
    <property type="component" value="Unassembled WGS sequence"/>
</dbReference>
<proteinExistence type="predicted"/>
<organism evidence="2 3">
    <name type="scientific">Paramecium octaurelia</name>
    <dbReference type="NCBI Taxonomy" id="43137"/>
    <lineage>
        <taxon>Eukaryota</taxon>
        <taxon>Sar</taxon>
        <taxon>Alveolata</taxon>
        <taxon>Ciliophora</taxon>
        <taxon>Intramacronucleata</taxon>
        <taxon>Oligohymenophorea</taxon>
        <taxon>Peniculida</taxon>
        <taxon>Parameciidae</taxon>
        <taxon>Paramecium</taxon>
    </lineage>
</organism>
<sequence>MKLILLFISIGLTCCSVPLVCSEAKKEKDCLEIINGINECAWTGGQCEIKTCEMLTPPCDGEAYFGYSCSNSKLGCKTVKQCSDIEISSSCSKVTPFGKQCIWEGGCRIKQCKDNTQETCTITNGQLCMYQYNQCTLITGCADIVEVDKCETDSYHENLSCAWTDGKCQKRQCDMIANEEECFKAVIQSERCFYGQITDQQSGCLSCSIITDSCLCDHYNLFGCVWKQDHCYKQSCGTFTNIDECNSAYDSLTCTWYVPLNKCLTIHEANDLDRQCDIYSFSSGIQLLLMVIFLMF</sequence>
<evidence type="ECO:0000313" key="3">
    <source>
        <dbReference type="Proteomes" id="UP000683925"/>
    </source>
</evidence>
<keyword evidence="3" id="KW-1185">Reference proteome</keyword>
<accession>A0A8S1XVT2</accession>
<feature type="signal peptide" evidence="1">
    <location>
        <begin position="1"/>
        <end position="15"/>
    </location>
</feature>
<protein>
    <submittedName>
        <fullName evidence="2">Uncharacterized protein</fullName>
    </submittedName>
</protein>
<feature type="chain" id="PRO_5035942634" evidence="1">
    <location>
        <begin position="16"/>
        <end position="296"/>
    </location>
</feature>
<reference evidence="2" key="1">
    <citation type="submission" date="2021-01" db="EMBL/GenBank/DDBJ databases">
        <authorList>
            <consortium name="Genoscope - CEA"/>
            <person name="William W."/>
        </authorList>
    </citation>
    <scope>NUCLEOTIDE SEQUENCE</scope>
</reference>